<protein>
    <recommendedName>
        <fullName evidence="8">Protein nucleotidyltransferase YdiU</fullName>
        <ecNumber evidence="8">2.7.7.-</ecNumber>
    </recommendedName>
    <alternativeName>
        <fullName evidence="8">Protein adenylyltransferase YdiU</fullName>
        <ecNumber evidence="8">2.7.7.108</ecNumber>
    </alternativeName>
    <alternativeName>
        <fullName evidence="8">Protein uridylyltransferase YdiU</fullName>
        <ecNumber evidence="8">2.7.7.-</ecNumber>
    </alternativeName>
</protein>
<evidence type="ECO:0000256" key="6">
    <source>
        <dbReference type="ARBA" id="ARBA00022840"/>
    </source>
</evidence>
<keyword evidence="6 8" id="KW-0067">ATP-binding</keyword>
<dbReference type="RefSeq" id="WP_186889486.1">
    <property type="nucleotide sequence ID" value="NZ_JACOFU010000001.1"/>
</dbReference>
<keyword evidence="3 8" id="KW-0548">Nucleotidyltransferase</keyword>
<evidence type="ECO:0000256" key="4">
    <source>
        <dbReference type="ARBA" id="ARBA00022723"/>
    </source>
</evidence>
<evidence type="ECO:0000313" key="9">
    <source>
        <dbReference type="EMBL" id="MBC3830479.1"/>
    </source>
</evidence>
<comment type="catalytic activity">
    <reaction evidence="8">
        <text>L-tyrosyl-[protein] + ATP = O-(5'-adenylyl)-L-tyrosyl-[protein] + diphosphate</text>
        <dbReference type="Rhea" id="RHEA:54288"/>
        <dbReference type="Rhea" id="RHEA-COMP:10136"/>
        <dbReference type="Rhea" id="RHEA-COMP:13846"/>
        <dbReference type="ChEBI" id="CHEBI:30616"/>
        <dbReference type="ChEBI" id="CHEBI:33019"/>
        <dbReference type="ChEBI" id="CHEBI:46858"/>
        <dbReference type="ChEBI" id="CHEBI:83624"/>
        <dbReference type="EC" id="2.7.7.108"/>
    </reaction>
</comment>
<dbReference type="Proteomes" id="UP000643610">
    <property type="component" value="Unassembled WGS sequence"/>
</dbReference>
<name>A0ABR6XLW0_9BURK</name>
<keyword evidence="8" id="KW-0464">Manganese</keyword>
<reference evidence="9 10" key="1">
    <citation type="submission" date="2020-08" db="EMBL/GenBank/DDBJ databases">
        <title>Novel species isolated from subtropical streams in China.</title>
        <authorList>
            <person name="Lu H."/>
        </authorList>
    </citation>
    <scope>NUCLEOTIDE SEQUENCE [LARGE SCALE GENOMIC DNA]</scope>
    <source>
        <strain evidence="9 10">KCTC 52442</strain>
    </source>
</reference>
<dbReference type="PANTHER" id="PTHR32057">
    <property type="entry name" value="PROTEIN ADENYLYLTRANSFERASE SELO, MITOCHONDRIAL"/>
    <property type="match status" value="1"/>
</dbReference>
<comment type="catalytic activity">
    <reaction evidence="8">
        <text>L-histidyl-[protein] + UTP = N(tele)-(5'-uridylyl)-L-histidyl-[protein] + diphosphate</text>
        <dbReference type="Rhea" id="RHEA:83891"/>
        <dbReference type="Rhea" id="RHEA-COMP:9745"/>
        <dbReference type="Rhea" id="RHEA-COMP:20239"/>
        <dbReference type="ChEBI" id="CHEBI:29979"/>
        <dbReference type="ChEBI" id="CHEBI:33019"/>
        <dbReference type="ChEBI" id="CHEBI:46398"/>
        <dbReference type="ChEBI" id="CHEBI:233474"/>
    </reaction>
</comment>
<dbReference type="HAMAP" id="MF_00692">
    <property type="entry name" value="SelO"/>
    <property type="match status" value="1"/>
</dbReference>
<dbReference type="NCBIfam" id="NF000658">
    <property type="entry name" value="PRK00029.1"/>
    <property type="match status" value="1"/>
</dbReference>
<comment type="catalytic activity">
    <reaction evidence="8">
        <text>L-threonyl-[protein] + ATP = 3-O-(5'-adenylyl)-L-threonyl-[protein] + diphosphate</text>
        <dbReference type="Rhea" id="RHEA:54292"/>
        <dbReference type="Rhea" id="RHEA-COMP:11060"/>
        <dbReference type="Rhea" id="RHEA-COMP:13847"/>
        <dbReference type="ChEBI" id="CHEBI:30013"/>
        <dbReference type="ChEBI" id="CHEBI:30616"/>
        <dbReference type="ChEBI" id="CHEBI:33019"/>
        <dbReference type="ChEBI" id="CHEBI:138113"/>
        <dbReference type="EC" id="2.7.7.108"/>
    </reaction>
</comment>
<dbReference type="EMBL" id="JACOFU010000001">
    <property type="protein sequence ID" value="MBC3830479.1"/>
    <property type="molecule type" value="Genomic_DNA"/>
</dbReference>
<keyword evidence="5 8" id="KW-0547">Nucleotide-binding</keyword>
<evidence type="ECO:0000256" key="2">
    <source>
        <dbReference type="ARBA" id="ARBA00022679"/>
    </source>
</evidence>
<keyword evidence="2 8" id="KW-0808">Transferase</keyword>
<comment type="similarity">
    <text evidence="1 8">Belongs to the SELO family.</text>
</comment>
<feature type="binding site" evidence="8">
    <location>
        <position position="197"/>
    </location>
    <ligand>
        <name>ATP</name>
        <dbReference type="ChEBI" id="CHEBI:30616"/>
    </ligand>
</feature>
<feature type="binding site" evidence="8">
    <location>
        <position position="190"/>
    </location>
    <ligand>
        <name>ATP</name>
        <dbReference type="ChEBI" id="CHEBI:30616"/>
    </ligand>
</feature>
<feature type="binding site" evidence="8">
    <location>
        <position position="276"/>
    </location>
    <ligand>
        <name>Mg(2+)</name>
        <dbReference type="ChEBI" id="CHEBI:18420"/>
    </ligand>
</feature>
<evidence type="ECO:0000256" key="8">
    <source>
        <dbReference type="HAMAP-Rule" id="MF_00692"/>
    </source>
</evidence>
<gene>
    <name evidence="8" type="primary">ydiU</name>
    <name evidence="8" type="synonym">selO</name>
    <name evidence="9" type="ORF">H8K33_03065</name>
</gene>
<keyword evidence="4 8" id="KW-0479">Metal-binding</keyword>
<dbReference type="EC" id="2.7.7.-" evidence="8"/>
<feature type="binding site" evidence="8">
    <location>
        <position position="127"/>
    </location>
    <ligand>
        <name>ATP</name>
        <dbReference type="ChEBI" id="CHEBI:30616"/>
    </ligand>
</feature>
<feature type="binding site" evidence="8">
    <location>
        <position position="95"/>
    </location>
    <ligand>
        <name>ATP</name>
        <dbReference type="ChEBI" id="CHEBI:30616"/>
    </ligand>
</feature>
<dbReference type="EC" id="2.7.7.108" evidence="8"/>
<feature type="binding site" evidence="8">
    <location>
        <position position="97"/>
    </location>
    <ligand>
        <name>ATP</name>
        <dbReference type="ChEBI" id="CHEBI:30616"/>
    </ligand>
</feature>
<feature type="binding site" evidence="8">
    <location>
        <position position="267"/>
    </location>
    <ligand>
        <name>Mg(2+)</name>
        <dbReference type="ChEBI" id="CHEBI:18420"/>
    </ligand>
</feature>
<keyword evidence="10" id="KW-1185">Reference proteome</keyword>
<evidence type="ECO:0000256" key="5">
    <source>
        <dbReference type="ARBA" id="ARBA00022741"/>
    </source>
</evidence>
<comment type="catalytic activity">
    <reaction evidence="8">
        <text>L-tyrosyl-[protein] + UTP = O-(5'-uridylyl)-L-tyrosyl-[protein] + diphosphate</text>
        <dbReference type="Rhea" id="RHEA:83887"/>
        <dbReference type="Rhea" id="RHEA-COMP:10136"/>
        <dbReference type="Rhea" id="RHEA-COMP:20238"/>
        <dbReference type="ChEBI" id="CHEBI:33019"/>
        <dbReference type="ChEBI" id="CHEBI:46398"/>
        <dbReference type="ChEBI" id="CHEBI:46858"/>
        <dbReference type="ChEBI" id="CHEBI:90602"/>
    </reaction>
</comment>
<dbReference type="Pfam" id="PF02696">
    <property type="entry name" value="SelO"/>
    <property type="match status" value="1"/>
</dbReference>
<comment type="caution">
    <text evidence="9">The sequence shown here is derived from an EMBL/GenBank/DDBJ whole genome shotgun (WGS) entry which is preliminary data.</text>
</comment>
<evidence type="ECO:0000256" key="3">
    <source>
        <dbReference type="ARBA" id="ARBA00022695"/>
    </source>
</evidence>
<evidence type="ECO:0000313" key="10">
    <source>
        <dbReference type="Proteomes" id="UP000643610"/>
    </source>
</evidence>
<dbReference type="PANTHER" id="PTHR32057:SF14">
    <property type="entry name" value="PROTEIN ADENYLYLTRANSFERASE SELO, MITOCHONDRIAL"/>
    <property type="match status" value="1"/>
</dbReference>
<feature type="binding site" evidence="8">
    <location>
        <position position="139"/>
    </location>
    <ligand>
        <name>ATP</name>
        <dbReference type="ChEBI" id="CHEBI:30616"/>
    </ligand>
</feature>
<organism evidence="9 10">
    <name type="scientific">Undibacterium amnicola</name>
    <dbReference type="NCBI Taxonomy" id="1834038"/>
    <lineage>
        <taxon>Bacteria</taxon>
        <taxon>Pseudomonadati</taxon>
        <taxon>Pseudomonadota</taxon>
        <taxon>Betaproteobacteria</taxon>
        <taxon>Burkholderiales</taxon>
        <taxon>Oxalobacteraceae</taxon>
        <taxon>Undibacterium</taxon>
    </lineage>
</organism>
<keyword evidence="7 8" id="KW-0460">Magnesium</keyword>
<evidence type="ECO:0000256" key="1">
    <source>
        <dbReference type="ARBA" id="ARBA00009747"/>
    </source>
</evidence>
<feature type="active site" description="Proton acceptor" evidence="8">
    <location>
        <position position="266"/>
    </location>
</feature>
<comment type="catalytic activity">
    <reaction evidence="8">
        <text>L-seryl-[protein] + ATP = 3-O-(5'-adenylyl)-L-seryl-[protein] + diphosphate</text>
        <dbReference type="Rhea" id="RHEA:58120"/>
        <dbReference type="Rhea" id="RHEA-COMP:9863"/>
        <dbReference type="Rhea" id="RHEA-COMP:15073"/>
        <dbReference type="ChEBI" id="CHEBI:29999"/>
        <dbReference type="ChEBI" id="CHEBI:30616"/>
        <dbReference type="ChEBI" id="CHEBI:33019"/>
        <dbReference type="ChEBI" id="CHEBI:142516"/>
        <dbReference type="EC" id="2.7.7.108"/>
    </reaction>
</comment>
<comment type="catalytic activity">
    <reaction evidence="8">
        <text>L-seryl-[protein] + UTP = O-(5'-uridylyl)-L-seryl-[protein] + diphosphate</text>
        <dbReference type="Rhea" id="RHEA:64604"/>
        <dbReference type="Rhea" id="RHEA-COMP:9863"/>
        <dbReference type="Rhea" id="RHEA-COMP:16635"/>
        <dbReference type="ChEBI" id="CHEBI:29999"/>
        <dbReference type="ChEBI" id="CHEBI:33019"/>
        <dbReference type="ChEBI" id="CHEBI:46398"/>
        <dbReference type="ChEBI" id="CHEBI:156051"/>
    </reaction>
</comment>
<feature type="binding site" evidence="8">
    <location>
        <position position="276"/>
    </location>
    <ligand>
        <name>ATP</name>
        <dbReference type="ChEBI" id="CHEBI:30616"/>
    </ligand>
</feature>
<proteinExistence type="inferred from homology"/>
<feature type="binding site" evidence="8">
    <location>
        <position position="140"/>
    </location>
    <ligand>
        <name>ATP</name>
        <dbReference type="ChEBI" id="CHEBI:30616"/>
    </ligand>
</feature>
<evidence type="ECO:0000256" key="7">
    <source>
        <dbReference type="ARBA" id="ARBA00022842"/>
    </source>
</evidence>
<sequence>MSTKALQMQPDLSFQNRFTQLGVPFFTTLHPSPIKNPYLIAVSSTMLKKFGIIDAQANSAEFIEVFSGNRVHPTSTPLAAVYSGHQFGVWAGQLGDGRAILLGELSAVDETSQASNQSANLHEIQLKGAGMTPYSRMGDGRAVLRSSVREFLCSEAMAGLGIPTSRALCIIGSDQYTMREMPEKTAIVTRTAPSFLRFGSFEHWYYNDKPEQLQQLADFVIQQYYPHLQELENPYQELLKEVVIKTAELVAQWQTVGFMHGVLNTDNMSILGLTLDYGPFGFMDGFDPAHICNHSDSQGRYSYQMQARIGQWNCHALAQALLPLIGSIEATQEALSCYAEHYESYYAQRLSEKFGLLETLPGDQELFADYLALMAATHTDFTLAFRNLSQVTLAPSAQENALRDLFIDREKLDQWLLVYRQRLQQEHSVDAERTVRMNQVNPKYVLRNYLAQQAIEKAEQKDFSEIDLLLKILANPFAEQAEFERYAQLPPDWATQLSVSCSS</sequence>
<comment type="cofactor">
    <cofactor evidence="8">
        <name>Mg(2+)</name>
        <dbReference type="ChEBI" id="CHEBI:18420"/>
    </cofactor>
    <cofactor evidence="8">
        <name>Mn(2+)</name>
        <dbReference type="ChEBI" id="CHEBI:29035"/>
    </cofactor>
</comment>
<feature type="binding site" evidence="8">
    <location>
        <position position="98"/>
    </location>
    <ligand>
        <name>ATP</name>
        <dbReference type="ChEBI" id="CHEBI:30616"/>
    </ligand>
</feature>
<dbReference type="InterPro" id="IPR003846">
    <property type="entry name" value="SelO"/>
</dbReference>
<comment type="function">
    <text evidence="8">Nucleotidyltransferase involved in the post-translational modification of proteins. It can catalyze the addition of adenosine monophosphate (AMP) or uridine monophosphate (UMP) to a protein, resulting in modifications known as AMPylation and UMPylation.</text>
</comment>
<accession>A0ABR6XLW0</accession>